<evidence type="ECO:0000259" key="16">
    <source>
        <dbReference type="SMART" id="SM00936"/>
    </source>
</evidence>
<comment type="function">
    <text evidence="1">Removes C-terminal D-alanyl residues from sugar-peptide cell wall precursors.</text>
</comment>
<name>A0ABT6ND84_9FIRM</name>
<keyword evidence="14" id="KW-0812">Transmembrane</keyword>
<feature type="domain" description="Peptidase S11 D-Ala-D-Ala carboxypeptidase A C-terminal" evidence="16">
    <location>
        <begin position="294"/>
        <end position="385"/>
    </location>
</feature>
<dbReference type="InterPro" id="IPR037167">
    <property type="entry name" value="Peptidase_S11_C_sf"/>
</dbReference>
<dbReference type="SMART" id="SM00936">
    <property type="entry name" value="PBP5_C"/>
    <property type="match status" value="1"/>
</dbReference>
<dbReference type="Gene3D" id="2.60.410.10">
    <property type="entry name" value="D-Ala-D-Ala carboxypeptidase, C-terminal domain"/>
    <property type="match status" value="1"/>
</dbReference>
<evidence type="ECO:0000256" key="11">
    <source>
        <dbReference type="ARBA" id="ARBA00023316"/>
    </source>
</evidence>
<keyword evidence="9" id="KW-0133">Cell shape</keyword>
<evidence type="ECO:0000256" key="9">
    <source>
        <dbReference type="ARBA" id="ARBA00022960"/>
    </source>
</evidence>
<evidence type="ECO:0000256" key="8">
    <source>
        <dbReference type="ARBA" id="ARBA00022801"/>
    </source>
</evidence>
<organism evidence="17 18">
    <name type="scientific">Fusibacter bizertensis</name>
    <dbReference type="NCBI Taxonomy" id="1488331"/>
    <lineage>
        <taxon>Bacteria</taxon>
        <taxon>Bacillati</taxon>
        <taxon>Bacillota</taxon>
        <taxon>Clostridia</taxon>
        <taxon>Eubacteriales</taxon>
        <taxon>Eubacteriales Family XII. Incertae Sedis</taxon>
        <taxon>Fusibacter</taxon>
    </lineage>
</organism>
<feature type="signal peptide" evidence="15">
    <location>
        <begin position="1"/>
        <end position="25"/>
    </location>
</feature>
<keyword evidence="14" id="KW-0472">Membrane</keyword>
<keyword evidence="5 17" id="KW-0121">Carboxypeptidase</keyword>
<keyword evidence="10" id="KW-0573">Peptidoglycan synthesis</keyword>
<evidence type="ECO:0000256" key="2">
    <source>
        <dbReference type="ARBA" id="ARBA00004752"/>
    </source>
</evidence>
<reference evidence="17 18" key="1">
    <citation type="submission" date="2023-04" db="EMBL/GenBank/DDBJ databases">
        <title>Fusibacter bizertensis strain WBS, isolated from littoral bottom sediments of the Arctic seas - biochemical and genomic analysis.</title>
        <authorList>
            <person name="Brioukhanov A.L."/>
        </authorList>
    </citation>
    <scope>NUCLEOTIDE SEQUENCE [LARGE SCALE GENOMIC DNA]</scope>
    <source>
        <strain evidence="17 18">WBS</strain>
    </source>
</reference>
<evidence type="ECO:0000256" key="15">
    <source>
        <dbReference type="SAM" id="SignalP"/>
    </source>
</evidence>
<evidence type="ECO:0000256" key="6">
    <source>
        <dbReference type="ARBA" id="ARBA00022670"/>
    </source>
</evidence>
<feature type="chain" id="PRO_5047452569" description="serine-type D-Ala-D-Ala carboxypeptidase" evidence="15">
    <location>
        <begin position="26"/>
        <end position="448"/>
    </location>
</feature>
<evidence type="ECO:0000313" key="18">
    <source>
        <dbReference type="Proteomes" id="UP001158045"/>
    </source>
</evidence>
<dbReference type="SUPFAM" id="SSF56601">
    <property type="entry name" value="beta-lactamase/transpeptidase-like"/>
    <property type="match status" value="1"/>
</dbReference>
<evidence type="ECO:0000313" key="17">
    <source>
        <dbReference type="EMBL" id="MDH8678376.1"/>
    </source>
</evidence>
<feature type="transmembrane region" description="Helical" evidence="14">
    <location>
        <begin position="408"/>
        <end position="432"/>
    </location>
</feature>
<sequence>MNIKKQISILSLISLLLFTNFMSFASEYDVKSSDLIAETAVLINEQSGQVLFDKNADTPMFPASTTKILTAIIILEDLPLDEIVTVDANSPFAGGSSIALEPNEQLTIEQLLYALIITSANDAAEALAIHHSGSIEAFADVMNKRAAKLGAVNSNFENPHGLPNPDHVTTAYDLAMIAKHAMENDMFRKLVTTVRYEIPPTNLKKDTRYLNSTNSFYQGMEGSNDLITVRGKKIPIAYEYVVGIKRGYTEQAMNCLVTSAEKDGKSYISVVLKSNGNSMYQDSRLLLDYGLYGLATHVLNKKNDTIETVQLNNKRETKIPLIVETDVIVDLLEDIDPASLSSKVTINSNIDLPVSKGEVLGTLAYYNGEQLLTSVPLVSLDDFAGEDLVTELTNFFVTDQRPIFSKSWFIYLFIRLIIALLLWRSVMTLIRLQGLKRKQKSKQKTKLA</sequence>
<evidence type="ECO:0000256" key="4">
    <source>
        <dbReference type="ARBA" id="ARBA00012448"/>
    </source>
</evidence>
<dbReference type="RefSeq" id="WP_281094219.1">
    <property type="nucleotide sequence ID" value="NZ_JARYZI010000005.1"/>
</dbReference>
<keyword evidence="6" id="KW-0645">Protease</keyword>
<keyword evidence="18" id="KW-1185">Reference proteome</keyword>
<evidence type="ECO:0000256" key="7">
    <source>
        <dbReference type="ARBA" id="ARBA00022729"/>
    </source>
</evidence>
<keyword evidence="14" id="KW-1133">Transmembrane helix</keyword>
<evidence type="ECO:0000256" key="10">
    <source>
        <dbReference type="ARBA" id="ARBA00022984"/>
    </source>
</evidence>
<dbReference type="InterPro" id="IPR001967">
    <property type="entry name" value="Peptidase_S11_N"/>
</dbReference>
<dbReference type="InterPro" id="IPR015956">
    <property type="entry name" value="Peniciliin-bd_prot_C_sf"/>
</dbReference>
<dbReference type="GO" id="GO:0004180">
    <property type="term" value="F:carboxypeptidase activity"/>
    <property type="evidence" value="ECO:0007669"/>
    <property type="project" value="UniProtKB-KW"/>
</dbReference>
<keyword evidence="8 17" id="KW-0378">Hydrolase</keyword>
<comment type="pathway">
    <text evidence="2">Cell wall biogenesis; peptidoglycan biosynthesis.</text>
</comment>
<evidence type="ECO:0000256" key="5">
    <source>
        <dbReference type="ARBA" id="ARBA00022645"/>
    </source>
</evidence>
<dbReference type="Proteomes" id="UP001158045">
    <property type="component" value="Unassembled WGS sequence"/>
</dbReference>
<evidence type="ECO:0000256" key="3">
    <source>
        <dbReference type="ARBA" id="ARBA00007164"/>
    </source>
</evidence>
<proteinExistence type="inferred from homology"/>
<dbReference type="Gene3D" id="3.40.710.10">
    <property type="entry name" value="DD-peptidase/beta-lactamase superfamily"/>
    <property type="match status" value="1"/>
</dbReference>
<dbReference type="SUPFAM" id="SSF69189">
    <property type="entry name" value="Penicillin-binding protein associated domain"/>
    <property type="match status" value="1"/>
</dbReference>
<accession>A0ABT6ND84</accession>
<dbReference type="Pfam" id="PF07943">
    <property type="entry name" value="PBP5_C"/>
    <property type="match status" value="1"/>
</dbReference>
<dbReference type="Pfam" id="PF00768">
    <property type="entry name" value="Peptidase_S11"/>
    <property type="match status" value="1"/>
</dbReference>
<evidence type="ECO:0000256" key="14">
    <source>
        <dbReference type="SAM" id="Phobius"/>
    </source>
</evidence>
<dbReference type="InterPro" id="IPR012907">
    <property type="entry name" value="Peptidase_S11_C"/>
</dbReference>
<dbReference type="PRINTS" id="PR00725">
    <property type="entry name" value="DADACBPTASE1"/>
</dbReference>
<dbReference type="PANTHER" id="PTHR21581:SF6">
    <property type="entry name" value="TRAFFICKING PROTEIN PARTICLE COMPLEX SUBUNIT 12"/>
    <property type="match status" value="1"/>
</dbReference>
<dbReference type="EMBL" id="JARYZI010000005">
    <property type="protein sequence ID" value="MDH8678376.1"/>
    <property type="molecule type" value="Genomic_DNA"/>
</dbReference>
<keyword evidence="7 15" id="KW-0732">Signal</keyword>
<dbReference type="PANTHER" id="PTHR21581">
    <property type="entry name" value="D-ALANYL-D-ALANINE CARBOXYPEPTIDASE"/>
    <property type="match status" value="1"/>
</dbReference>
<protein>
    <recommendedName>
        <fullName evidence="4">serine-type D-Ala-D-Ala carboxypeptidase</fullName>
        <ecNumber evidence="4">3.4.16.4</ecNumber>
    </recommendedName>
</protein>
<dbReference type="InterPro" id="IPR012338">
    <property type="entry name" value="Beta-lactam/transpept-like"/>
</dbReference>
<dbReference type="EC" id="3.4.16.4" evidence="4"/>
<keyword evidence="11" id="KW-0961">Cell wall biogenesis/degradation</keyword>
<evidence type="ECO:0000256" key="13">
    <source>
        <dbReference type="RuleBase" id="RU004016"/>
    </source>
</evidence>
<dbReference type="InterPro" id="IPR018044">
    <property type="entry name" value="Peptidase_S11"/>
</dbReference>
<evidence type="ECO:0000256" key="12">
    <source>
        <dbReference type="ARBA" id="ARBA00034000"/>
    </source>
</evidence>
<comment type="catalytic activity">
    <reaction evidence="12">
        <text>Preferential cleavage: (Ac)2-L-Lys-D-Ala-|-D-Ala. Also transpeptidation of peptidyl-alanyl moieties that are N-acyl substituents of D-alanine.</text>
        <dbReference type="EC" id="3.4.16.4"/>
    </reaction>
</comment>
<comment type="similarity">
    <text evidence="3 13">Belongs to the peptidase S11 family.</text>
</comment>
<gene>
    <name evidence="17" type="ORF">QE109_09475</name>
</gene>
<comment type="caution">
    <text evidence="17">The sequence shown here is derived from an EMBL/GenBank/DDBJ whole genome shotgun (WGS) entry which is preliminary data.</text>
</comment>
<evidence type="ECO:0000256" key="1">
    <source>
        <dbReference type="ARBA" id="ARBA00003217"/>
    </source>
</evidence>